<comment type="similarity">
    <text evidence="4">Belongs to the peptidase A25 family.</text>
</comment>
<reference evidence="5" key="1">
    <citation type="submission" date="2020-10" db="EMBL/GenBank/DDBJ databases">
        <authorList>
            <person name="Gilroy R."/>
        </authorList>
    </citation>
    <scope>NUCLEOTIDE SEQUENCE</scope>
    <source>
        <strain evidence="5">CHK191-8634</strain>
    </source>
</reference>
<keyword evidence="2 4" id="KW-0378">Hydrolase</keyword>
<dbReference type="Pfam" id="PF03418">
    <property type="entry name" value="Peptidase_A25"/>
    <property type="match status" value="1"/>
</dbReference>
<dbReference type="NCBIfam" id="TIGR01441">
    <property type="entry name" value="GPR"/>
    <property type="match status" value="1"/>
</dbReference>
<evidence type="ECO:0000256" key="3">
    <source>
        <dbReference type="ARBA" id="ARBA00023145"/>
    </source>
</evidence>
<dbReference type="EC" id="3.4.24.78" evidence="4"/>
<comment type="catalytic activity">
    <reaction evidence="4">
        <text>Endopeptidase action with P4 Glu or Asp, P1 preferably Glu &gt; Asp, P1' hydrophobic and P2' Ala.</text>
        <dbReference type="EC" id="3.4.24.78"/>
    </reaction>
</comment>
<comment type="caution">
    <text evidence="5">The sequence shown here is derived from an EMBL/GenBank/DDBJ whole genome shotgun (WGS) entry which is preliminary data.</text>
</comment>
<dbReference type="Gene3D" id="3.40.50.1450">
    <property type="entry name" value="HybD-like"/>
    <property type="match status" value="1"/>
</dbReference>
<reference evidence="5" key="2">
    <citation type="journal article" date="2021" name="PeerJ">
        <title>Extensive microbial diversity within the chicken gut microbiome revealed by metagenomics and culture.</title>
        <authorList>
            <person name="Gilroy R."/>
            <person name="Ravi A."/>
            <person name="Getino M."/>
            <person name="Pursley I."/>
            <person name="Horton D.L."/>
            <person name="Alikhan N.F."/>
            <person name="Baker D."/>
            <person name="Gharbi K."/>
            <person name="Hall N."/>
            <person name="Watson M."/>
            <person name="Adriaenssens E.M."/>
            <person name="Foster-Nyarko E."/>
            <person name="Jarju S."/>
            <person name="Secka A."/>
            <person name="Antonio M."/>
            <person name="Oren A."/>
            <person name="Chaudhuri R.R."/>
            <person name="La Ragione R."/>
            <person name="Hildebrand F."/>
            <person name="Pallen M.J."/>
        </authorList>
    </citation>
    <scope>NUCLEOTIDE SEQUENCE</scope>
    <source>
        <strain evidence="5">CHK191-8634</strain>
    </source>
</reference>
<comment type="function">
    <text evidence="4">Initiates the rapid degradation of small, acid-soluble proteins during spore germination.</text>
</comment>
<comment type="subunit">
    <text evidence="4">Homotetramer.</text>
</comment>
<evidence type="ECO:0000256" key="2">
    <source>
        <dbReference type="ARBA" id="ARBA00022801"/>
    </source>
</evidence>
<evidence type="ECO:0000256" key="4">
    <source>
        <dbReference type="HAMAP-Rule" id="MF_00626"/>
    </source>
</evidence>
<dbReference type="SUPFAM" id="SSF53163">
    <property type="entry name" value="HybD-like"/>
    <property type="match status" value="1"/>
</dbReference>
<evidence type="ECO:0000313" key="6">
    <source>
        <dbReference type="Proteomes" id="UP000824073"/>
    </source>
</evidence>
<dbReference type="HAMAP" id="MF_00626">
    <property type="entry name" value="Germination_prot"/>
    <property type="match status" value="1"/>
</dbReference>
<accession>A0A9D1ITZ8</accession>
<keyword evidence="3 4" id="KW-0865">Zymogen</keyword>
<dbReference type="GO" id="GO:0009847">
    <property type="term" value="P:spore germination"/>
    <property type="evidence" value="ECO:0007669"/>
    <property type="project" value="UniProtKB-UniRule"/>
</dbReference>
<dbReference type="GO" id="GO:0006508">
    <property type="term" value="P:proteolysis"/>
    <property type="evidence" value="ECO:0007669"/>
    <property type="project" value="UniProtKB-UniRule"/>
</dbReference>
<dbReference type="InterPro" id="IPR023430">
    <property type="entry name" value="Pept_HybD-like_dom_sf"/>
</dbReference>
<dbReference type="GO" id="GO:0004222">
    <property type="term" value="F:metalloendopeptidase activity"/>
    <property type="evidence" value="ECO:0007669"/>
    <property type="project" value="UniProtKB-UniRule"/>
</dbReference>
<feature type="chain" id="PRO_5039766468" description="Germination protease" evidence="4">
    <location>
        <begin position="8"/>
        <end position="296"/>
    </location>
</feature>
<comment type="PTM">
    <text evidence="4">Autoproteolytically processed. The inactive tetrameric zymogen termed p46 autoprocesses to a smaller form termed p41, which is active only during spore germination.</text>
</comment>
<dbReference type="InterPro" id="IPR005080">
    <property type="entry name" value="Peptidase_A25"/>
</dbReference>
<evidence type="ECO:0000313" key="5">
    <source>
        <dbReference type="EMBL" id="HIU42721.1"/>
    </source>
</evidence>
<proteinExistence type="inferred from homology"/>
<name>A0A9D1ITZ8_9CLOT</name>
<dbReference type="AlphaFoldDB" id="A0A9D1ITZ8"/>
<organism evidence="5 6">
    <name type="scientific">Candidatus Ventrousia excrementavium</name>
    <dbReference type="NCBI Taxonomy" id="2840961"/>
    <lineage>
        <taxon>Bacteria</taxon>
        <taxon>Bacillati</taxon>
        <taxon>Bacillota</taxon>
        <taxon>Clostridia</taxon>
        <taxon>Eubacteriales</taxon>
        <taxon>Clostridiaceae</taxon>
        <taxon>Clostridiaceae incertae sedis</taxon>
        <taxon>Candidatus Ventrousia</taxon>
    </lineage>
</organism>
<gene>
    <name evidence="4" type="primary">gpr</name>
    <name evidence="5" type="ORF">IAB67_00300</name>
</gene>
<evidence type="ECO:0000256" key="1">
    <source>
        <dbReference type="ARBA" id="ARBA00022670"/>
    </source>
</evidence>
<dbReference type="PIRSF" id="PIRSF019549">
    <property type="entry name" value="Peptidase_A25"/>
    <property type="match status" value="1"/>
</dbReference>
<dbReference type="EMBL" id="DVMR01000005">
    <property type="protein sequence ID" value="HIU42721.1"/>
    <property type="molecule type" value="Genomic_DNA"/>
</dbReference>
<feature type="propeptide" id="PRO_5039766467" evidence="4">
    <location>
        <begin position="1"/>
        <end position="7"/>
    </location>
</feature>
<sequence length="296" mass="31572">MFAKRTDLALEAREIFEESGASLPDGVKSREYRQGMAGVTCIDIESEEGERALGKARGSYITVALPELWMRDSDSVFTTAQTLAHELKPLLPECGAVLVVGLGNRFITPDAIGPLCTEHIIVTRHLLEQMPDEFGGLRAVCALTAGVLGLTGIETAEIVRGVVQRVHPSAVIAVDALASRSAERLCRAFQMSDTGVTPGSGVFNARATLDKKSLGVPVIAIGVPTVVDALTLTADTLEQAGHSLPESPMLRERENLMVTPKDIDALVHKSAKVIGYAINLALQGDLTAAEMEQFLS</sequence>
<protein>
    <recommendedName>
        <fullName evidence="4">Germination protease</fullName>
        <ecNumber evidence="4">3.4.24.78</ecNumber>
    </recommendedName>
    <alternativeName>
        <fullName evidence="4">GPR endopeptidase</fullName>
    </alternativeName>
    <alternativeName>
        <fullName evidence="4">Germination proteinase</fullName>
    </alternativeName>
    <alternativeName>
        <fullName evidence="4">Spore protease</fullName>
    </alternativeName>
</protein>
<keyword evidence="1 4" id="KW-0645">Protease</keyword>
<dbReference type="Proteomes" id="UP000824073">
    <property type="component" value="Unassembled WGS sequence"/>
</dbReference>